<evidence type="ECO:0000313" key="1">
    <source>
        <dbReference type="EMBL" id="GKV29371.1"/>
    </source>
</evidence>
<comment type="caution">
    <text evidence="1">The sequence shown here is derived from an EMBL/GenBank/DDBJ whole genome shotgun (WGS) entry which is preliminary data.</text>
</comment>
<protein>
    <submittedName>
        <fullName evidence="1">Uncharacterized protein</fullName>
    </submittedName>
</protein>
<keyword evidence="2" id="KW-1185">Reference proteome</keyword>
<reference evidence="1 2" key="1">
    <citation type="journal article" date="2021" name="Commun. Biol.">
        <title>The genome of Shorea leprosula (Dipterocarpaceae) highlights the ecological relevance of drought in aseasonal tropical rainforests.</title>
        <authorList>
            <person name="Ng K.K.S."/>
            <person name="Kobayashi M.J."/>
            <person name="Fawcett J.A."/>
            <person name="Hatakeyama M."/>
            <person name="Paape T."/>
            <person name="Ng C.H."/>
            <person name="Ang C.C."/>
            <person name="Tnah L.H."/>
            <person name="Lee C.T."/>
            <person name="Nishiyama T."/>
            <person name="Sese J."/>
            <person name="O'Brien M.J."/>
            <person name="Copetti D."/>
            <person name="Mohd Noor M.I."/>
            <person name="Ong R.C."/>
            <person name="Putra M."/>
            <person name="Sireger I.Z."/>
            <person name="Indrioko S."/>
            <person name="Kosugi Y."/>
            <person name="Izuno A."/>
            <person name="Isagi Y."/>
            <person name="Lee S.L."/>
            <person name="Shimizu K.K."/>
        </authorList>
    </citation>
    <scope>NUCLEOTIDE SEQUENCE [LARGE SCALE GENOMIC DNA]</scope>
    <source>
        <strain evidence="1">214</strain>
    </source>
</reference>
<accession>A0AAV5KXS5</accession>
<dbReference type="Proteomes" id="UP001054252">
    <property type="component" value="Unassembled WGS sequence"/>
</dbReference>
<organism evidence="1 2">
    <name type="scientific">Rubroshorea leprosula</name>
    <dbReference type="NCBI Taxonomy" id="152421"/>
    <lineage>
        <taxon>Eukaryota</taxon>
        <taxon>Viridiplantae</taxon>
        <taxon>Streptophyta</taxon>
        <taxon>Embryophyta</taxon>
        <taxon>Tracheophyta</taxon>
        <taxon>Spermatophyta</taxon>
        <taxon>Magnoliopsida</taxon>
        <taxon>eudicotyledons</taxon>
        <taxon>Gunneridae</taxon>
        <taxon>Pentapetalae</taxon>
        <taxon>rosids</taxon>
        <taxon>malvids</taxon>
        <taxon>Malvales</taxon>
        <taxon>Dipterocarpaceae</taxon>
        <taxon>Rubroshorea</taxon>
    </lineage>
</organism>
<name>A0AAV5KXS5_9ROSI</name>
<dbReference type="EMBL" id="BPVZ01000082">
    <property type="protein sequence ID" value="GKV29371.1"/>
    <property type="molecule type" value="Genomic_DNA"/>
</dbReference>
<evidence type="ECO:0000313" key="2">
    <source>
        <dbReference type="Proteomes" id="UP001054252"/>
    </source>
</evidence>
<sequence>MTRIAVLIEGFLLQKLLRLRSNERSDRLSLQPNFFRRPADYSSNGAGEFVLEKSSLSSPNFCFP</sequence>
<gene>
    <name evidence="1" type="ORF">SLEP1_g38306</name>
</gene>
<proteinExistence type="predicted"/>
<dbReference type="AlphaFoldDB" id="A0AAV5KXS5"/>